<dbReference type="PANTHER" id="PTHR43691:SF11">
    <property type="entry name" value="FI09636P-RELATED"/>
    <property type="match status" value="1"/>
</dbReference>
<dbReference type="GO" id="GO:0004731">
    <property type="term" value="F:purine-nucleoside phosphorylase activity"/>
    <property type="evidence" value="ECO:0007669"/>
    <property type="project" value="TreeGrafter"/>
</dbReference>
<evidence type="ECO:0000256" key="3">
    <source>
        <dbReference type="ARBA" id="ARBA00048447"/>
    </source>
</evidence>
<dbReference type="GO" id="GO:0004850">
    <property type="term" value="F:uridine phosphorylase activity"/>
    <property type="evidence" value="ECO:0007669"/>
    <property type="project" value="UniProtKB-EC"/>
</dbReference>
<dbReference type="CDD" id="cd00436">
    <property type="entry name" value="UP_TbUP-like"/>
    <property type="match status" value="1"/>
</dbReference>
<reference evidence="6" key="1">
    <citation type="submission" date="2016-10" db="EMBL/GenBank/DDBJ databases">
        <authorList>
            <person name="Varghese N."/>
            <person name="Submissions S."/>
        </authorList>
    </citation>
    <scope>NUCLEOTIDE SEQUENCE [LARGE SCALE GENOMIC DNA]</scope>
    <source>
        <strain evidence="6">DSM 15282</strain>
    </source>
</reference>
<dbReference type="Pfam" id="PF01048">
    <property type="entry name" value="PNP_UDP_1"/>
    <property type="match status" value="1"/>
</dbReference>
<dbReference type="RefSeq" id="WP_091652658.1">
    <property type="nucleotide sequence ID" value="NZ_FOVW01000004.1"/>
</dbReference>
<evidence type="ECO:0000256" key="1">
    <source>
        <dbReference type="ARBA" id="ARBA00011888"/>
    </source>
</evidence>
<name>A0A1I5F6D9_9BACT</name>
<dbReference type="GO" id="GO:0006152">
    <property type="term" value="P:purine nucleoside catabolic process"/>
    <property type="evidence" value="ECO:0007669"/>
    <property type="project" value="TreeGrafter"/>
</dbReference>
<dbReference type="Gene3D" id="3.40.50.1580">
    <property type="entry name" value="Nucleoside phosphorylase domain"/>
    <property type="match status" value="1"/>
</dbReference>
<dbReference type="EC" id="2.4.2.3" evidence="1"/>
<dbReference type="AlphaFoldDB" id="A0A1I5F6D9"/>
<dbReference type="GO" id="GO:0005829">
    <property type="term" value="C:cytosol"/>
    <property type="evidence" value="ECO:0007669"/>
    <property type="project" value="TreeGrafter"/>
</dbReference>
<feature type="domain" description="Nucleoside phosphorylase" evidence="4">
    <location>
        <begin position="32"/>
        <end position="283"/>
    </location>
</feature>
<sequence>MEKHRIPESELIINSDGSIYHLHLKPEDLASVIFTVGDPERVPLVSRNFDSIDFQTQKREFVTHTGMLNGQRVSVMSTGMGTDNIEILMTELDALVNVDFETRTVKEEKTSLQIIRLGTSGAMQADLPVGTLLASEIAIGMDSLMSYYPPLSGNQEIAQAIQGELNLPFRPYQARAAFQLVNRLDDRFVKGVTLTCPGFYAPQGREVRLKPRFDQFIERLAGLEVNGRRLTNFEMETAGYYAMGELLGHQMLSLNAIVANRPNREFDKKAEKTVDRMIHAALELLAVKK</sequence>
<dbReference type="EMBL" id="FOVW01000004">
    <property type="protein sequence ID" value="SFO19243.1"/>
    <property type="molecule type" value="Genomic_DNA"/>
</dbReference>
<comment type="catalytic activity">
    <reaction evidence="3">
        <text>uridine + phosphate = alpha-D-ribose 1-phosphate + uracil</text>
        <dbReference type="Rhea" id="RHEA:24388"/>
        <dbReference type="ChEBI" id="CHEBI:16704"/>
        <dbReference type="ChEBI" id="CHEBI:17568"/>
        <dbReference type="ChEBI" id="CHEBI:43474"/>
        <dbReference type="ChEBI" id="CHEBI:57720"/>
        <dbReference type="EC" id="2.4.2.3"/>
    </reaction>
</comment>
<dbReference type="PANTHER" id="PTHR43691">
    <property type="entry name" value="URIDINE PHOSPHORYLASE"/>
    <property type="match status" value="1"/>
</dbReference>
<dbReference type="InterPro" id="IPR000845">
    <property type="entry name" value="Nucleoside_phosphorylase_d"/>
</dbReference>
<dbReference type="Proteomes" id="UP000199564">
    <property type="component" value="Unassembled WGS sequence"/>
</dbReference>
<keyword evidence="6" id="KW-1185">Reference proteome</keyword>
<accession>A0A1I5F6D9</accession>
<evidence type="ECO:0000259" key="4">
    <source>
        <dbReference type="Pfam" id="PF01048"/>
    </source>
</evidence>
<protein>
    <recommendedName>
        <fullName evidence="2">Uridine phosphorylase</fullName>
        <ecNumber evidence="1">2.4.2.3</ecNumber>
    </recommendedName>
</protein>
<dbReference type="STRING" id="226506.SAMN04488519_104234"/>
<dbReference type="SUPFAM" id="SSF53167">
    <property type="entry name" value="Purine and uridine phosphorylases"/>
    <property type="match status" value="1"/>
</dbReference>
<evidence type="ECO:0000313" key="6">
    <source>
        <dbReference type="Proteomes" id="UP000199564"/>
    </source>
</evidence>
<evidence type="ECO:0000256" key="2">
    <source>
        <dbReference type="ARBA" id="ARBA00021980"/>
    </source>
</evidence>
<evidence type="ECO:0000313" key="5">
    <source>
        <dbReference type="EMBL" id="SFO19243.1"/>
    </source>
</evidence>
<gene>
    <name evidence="5" type="ORF">SAMN04488519_104234</name>
</gene>
<dbReference type="InterPro" id="IPR035994">
    <property type="entry name" value="Nucleoside_phosphorylase_sf"/>
</dbReference>
<proteinExistence type="predicted"/>
<organism evidence="5 6">
    <name type="scientific">Algoriphagus ornithinivorans</name>
    <dbReference type="NCBI Taxonomy" id="226506"/>
    <lineage>
        <taxon>Bacteria</taxon>
        <taxon>Pseudomonadati</taxon>
        <taxon>Bacteroidota</taxon>
        <taxon>Cytophagia</taxon>
        <taxon>Cytophagales</taxon>
        <taxon>Cyclobacteriaceae</taxon>
        <taxon>Algoriphagus</taxon>
    </lineage>
</organism>